<feature type="binding site" evidence="3">
    <location>
        <position position="524"/>
    </location>
    <ligand>
        <name>ATP</name>
        <dbReference type="ChEBI" id="CHEBI:30616"/>
    </ligand>
</feature>
<feature type="binding site" evidence="3">
    <location>
        <begin position="481"/>
        <end position="486"/>
    </location>
    <ligand>
        <name>ATP</name>
        <dbReference type="ChEBI" id="CHEBI:30616"/>
    </ligand>
</feature>
<keyword evidence="1 3" id="KW-0806">Transcription termination</keyword>
<comment type="function">
    <text evidence="3">Facilitates transcription termination by a mechanism that involves Rho binding to the nascent RNA, activation of Rho's RNA-dependent ATPase activity, and release of the mRNA from the DNA template.</text>
</comment>
<dbReference type="Pfam" id="PF00006">
    <property type="entry name" value="ATP-synt_ab"/>
    <property type="match status" value="1"/>
</dbReference>
<dbReference type="GO" id="GO:0016787">
    <property type="term" value="F:hydrolase activity"/>
    <property type="evidence" value="ECO:0007669"/>
    <property type="project" value="UniProtKB-KW"/>
</dbReference>
<feature type="compositionally biased region" description="Basic and acidic residues" evidence="4">
    <location>
        <begin position="93"/>
        <end position="109"/>
    </location>
</feature>
<comment type="similarity">
    <text evidence="3">Belongs to the Rho family.</text>
</comment>
<dbReference type="NCBIfam" id="NF006886">
    <property type="entry name" value="PRK09376.1"/>
    <property type="match status" value="1"/>
</dbReference>
<dbReference type="EMBL" id="JALBUT010000006">
    <property type="protein sequence ID" value="MDX8415699.1"/>
    <property type="molecule type" value="Genomic_DNA"/>
</dbReference>
<organism evidence="6 7">
    <name type="scientific">Intestinicryptomonas porci</name>
    <dbReference type="NCBI Taxonomy" id="2926320"/>
    <lineage>
        <taxon>Bacteria</taxon>
        <taxon>Pseudomonadati</taxon>
        <taxon>Verrucomicrobiota</taxon>
        <taxon>Opitutia</taxon>
        <taxon>Opitutales</taxon>
        <taxon>Intestinicryptomonaceae</taxon>
        <taxon>Intestinicryptomonas</taxon>
    </lineage>
</organism>
<keyword evidence="3" id="KW-0547">Nucleotide-binding</keyword>
<dbReference type="InterPro" id="IPR000194">
    <property type="entry name" value="ATPase_F1/V1/A1_a/bsu_nucl-bd"/>
</dbReference>
<dbReference type="CDD" id="cd01128">
    <property type="entry name" value="rho_factor_C"/>
    <property type="match status" value="1"/>
</dbReference>
<gene>
    <name evidence="3 6" type="primary">rho</name>
    <name evidence="6" type="ORF">MOX91_05850</name>
</gene>
<keyword evidence="3" id="KW-0067">ATP-binding</keyword>
<evidence type="ECO:0000256" key="1">
    <source>
        <dbReference type="ARBA" id="ARBA00022472"/>
    </source>
</evidence>
<comment type="caution">
    <text evidence="3">Lacks conserved residue(s) required for the propagation of feature annotation.</text>
</comment>
<feature type="compositionally biased region" description="Acidic residues" evidence="4">
    <location>
        <begin position="117"/>
        <end position="131"/>
    </location>
</feature>
<evidence type="ECO:0000259" key="5">
    <source>
        <dbReference type="SMART" id="SM00382"/>
    </source>
</evidence>
<dbReference type="SMART" id="SM00382">
    <property type="entry name" value="AAA"/>
    <property type="match status" value="1"/>
</dbReference>
<feature type="compositionally biased region" description="Low complexity" evidence="4">
    <location>
        <begin position="167"/>
        <end position="234"/>
    </location>
</feature>
<sequence>MDEINPEQEAIGEIMPQPAPKKRRGRKPKALKEAELAAELALKSESAPAEEDIAWEKDAKEPLIESRSEEEPPSEISEPETQDAYDEEAEYESYSRRNRERENNIRNDEFSFTGGSEYEEPESEENSDGDEIPTHFSTELADLEQDSYRNREDDLDDAAEEAENHPQQQFRQYQNNRSQNNRNKFNRNQRNQPRQNFNAQRGQQNQRSQQNLRNAQNSRSQQNQRNSQNQRAQQKNTRKWMKFGDRDIQESFNPEAYSDFAEIGNSEKLREFVENNITEETPIFNYSSFYGLSRNELQQKLDEIGVEFDRFSGADAMFVSFLKHVRGKHGAISVEGILDVFEGGLGGAICFACDSYKLKKYCVFVPQKVIEQNGLLRGCKVKGLAVVQDRSADEVNGGVSENALESEASIAEPKEEYPVKAPVLVKVESVMDMDVEDARALTPFNELTPYYPTRRIILEAEPNCGWDNLSMRVVDLLAPIGFGQRALIVAPPRTGKTVLMQGMAKSIRRNVPDAHLIVLMVDERPEEVTDFKRSVDAEIIASTFDEDAFSHVHAAEMVISKARRMVEAGKDVIILLDSITRLARAYNALMPNSGKIMSGGVEAGALQKPKRFFGSARNIEGGGSLTIIGTALVETGSKMDEVIFEEFKGTGNLELHLDRSLVEKRIFPALNIEKSGTRKEELLYHPDEMSKIYQLRRAMKGVPSAESMELLLQRLKKVKTNVEFLVGINR</sequence>
<evidence type="ECO:0000313" key="6">
    <source>
        <dbReference type="EMBL" id="MDX8415699.1"/>
    </source>
</evidence>
<keyword evidence="2 3" id="KW-0694">RNA-binding</keyword>
<keyword evidence="3" id="KW-0804">Transcription</keyword>
<keyword evidence="3 6" id="KW-0378">Hydrolase</keyword>
<keyword evidence="3" id="KW-0805">Transcription regulation</keyword>
<evidence type="ECO:0000256" key="2">
    <source>
        <dbReference type="ARBA" id="ARBA00022884"/>
    </source>
</evidence>
<protein>
    <recommendedName>
        <fullName evidence="3">Transcription termination factor Rho</fullName>
        <ecNumber evidence="3">3.6.4.-</ecNumber>
    </recommendedName>
    <alternativeName>
        <fullName evidence="3">ATP-dependent helicase Rho</fullName>
    </alternativeName>
</protein>
<dbReference type="Gene3D" id="2.40.50.140">
    <property type="entry name" value="Nucleic acid-binding proteins"/>
    <property type="match status" value="1"/>
</dbReference>
<dbReference type="SUPFAM" id="SSF52540">
    <property type="entry name" value="P-loop containing nucleoside triphosphate hydrolases"/>
    <property type="match status" value="1"/>
</dbReference>
<dbReference type="PANTHER" id="PTHR46425:SF1">
    <property type="entry name" value="TRANSCRIPTION TERMINATION FACTOR RHO"/>
    <property type="match status" value="1"/>
</dbReference>
<dbReference type="Gene3D" id="3.40.50.300">
    <property type="entry name" value="P-loop containing nucleotide triphosphate hydrolases"/>
    <property type="match status" value="1"/>
</dbReference>
<dbReference type="RefSeq" id="WP_370397147.1">
    <property type="nucleotide sequence ID" value="NZ_JALBUT010000006.1"/>
</dbReference>
<dbReference type="InterPro" id="IPR012340">
    <property type="entry name" value="NA-bd_OB-fold"/>
</dbReference>
<reference evidence="6 7" key="1">
    <citation type="submission" date="2022-03" db="EMBL/GenBank/DDBJ databases">
        <title>Novel taxa within the pig intestine.</title>
        <authorList>
            <person name="Wylensek D."/>
            <person name="Bishof K."/>
            <person name="Afrizal A."/>
            <person name="Clavel T."/>
        </authorList>
    </citation>
    <scope>NUCLEOTIDE SEQUENCE [LARGE SCALE GENOMIC DNA]</scope>
    <source>
        <strain evidence="6 7">CLA-KB-P66</strain>
    </source>
</reference>
<dbReference type="InterPro" id="IPR004665">
    <property type="entry name" value="Term_rho"/>
</dbReference>
<keyword evidence="7" id="KW-1185">Reference proteome</keyword>
<evidence type="ECO:0000313" key="7">
    <source>
        <dbReference type="Proteomes" id="UP001275932"/>
    </source>
</evidence>
<proteinExistence type="inferred from homology"/>
<comment type="subunit">
    <text evidence="3">Homohexamer. The homohexamer assembles into an open ring structure.</text>
</comment>
<dbReference type="InterPro" id="IPR003593">
    <property type="entry name" value="AAA+_ATPase"/>
</dbReference>
<accession>A0ABU4WGL1</accession>
<dbReference type="InterPro" id="IPR041703">
    <property type="entry name" value="Rho_factor_ATP-bd"/>
</dbReference>
<name>A0ABU4WGL1_9BACT</name>
<feature type="compositionally biased region" description="Acidic residues" evidence="4">
    <location>
        <begin position="71"/>
        <end position="91"/>
    </location>
</feature>
<feature type="compositionally biased region" description="Basic residues" evidence="4">
    <location>
        <begin position="20"/>
        <end position="29"/>
    </location>
</feature>
<dbReference type="EC" id="3.6.4.-" evidence="3"/>
<feature type="compositionally biased region" description="Low complexity" evidence="4">
    <location>
        <begin position="37"/>
        <end position="47"/>
    </location>
</feature>
<feature type="region of interest" description="Disordered" evidence="4">
    <location>
        <begin position="1"/>
        <end position="243"/>
    </location>
</feature>
<dbReference type="Proteomes" id="UP001275932">
    <property type="component" value="Unassembled WGS sequence"/>
</dbReference>
<feature type="domain" description="AAA+ ATPase" evidence="5">
    <location>
        <begin position="482"/>
        <end position="667"/>
    </location>
</feature>
<feature type="binding site" evidence="3">
    <location>
        <begin position="493"/>
        <end position="498"/>
    </location>
    <ligand>
        <name>ATP</name>
        <dbReference type="ChEBI" id="CHEBI:30616"/>
    </ligand>
</feature>
<keyword evidence="3" id="KW-0347">Helicase</keyword>
<comment type="caution">
    <text evidence="6">The sequence shown here is derived from an EMBL/GenBank/DDBJ whole genome shotgun (WGS) entry which is preliminary data.</text>
</comment>
<dbReference type="PANTHER" id="PTHR46425">
    <property type="entry name" value="TRANSCRIPTION TERMINATION FACTOR RHO"/>
    <property type="match status" value="1"/>
</dbReference>
<feature type="compositionally biased region" description="Basic and acidic residues" evidence="4">
    <location>
        <begin position="54"/>
        <end position="70"/>
    </location>
</feature>
<dbReference type="InterPro" id="IPR027417">
    <property type="entry name" value="P-loop_NTPase"/>
</dbReference>
<dbReference type="HAMAP" id="MF_01884">
    <property type="entry name" value="Rho"/>
    <property type="match status" value="1"/>
</dbReference>
<evidence type="ECO:0000256" key="4">
    <source>
        <dbReference type="SAM" id="MobiDB-lite"/>
    </source>
</evidence>
<evidence type="ECO:0000256" key="3">
    <source>
        <dbReference type="HAMAP-Rule" id="MF_01884"/>
    </source>
</evidence>